<sequence length="159" mass="18191">MTSPDARARKPVKRARSAGGVVFRRDGGDARILLLQHTSGKWMLPKGTIEEGETPETVALREVREETGISNVRVVADLGEERYYFFWRSEDTYYDKTVRYFLLEFLGGEEARPQAEEGFVACAWVSVDNAIERIKYKETREVVRRAKERLMQPDLAASS</sequence>
<dbReference type="InterPro" id="IPR020084">
    <property type="entry name" value="NUDIX_hydrolase_CS"/>
</dbReference>
<comment type="caution">
    <text evidence="5">The sequence shown here is derived from an EMBL/GenBank/DDBJ whole genome shotgun (WGS) entry which is preliminary data.</text>
</comment>
<dbReference type="Gene3D" id="3.90.79.10">
    <property type="entry name" value="Nucleoside Triphosphate Pyrophosphohydrolase"/>
    <property type="match status" value="1"/>
</dbReference>
<dbReference type="PROSITE" id="PS00893">
    <property type="entry name" value="NUDIX_BOX"/>
    <property type="match status" value="1"/>
</dbReference>
<evidence type="ECO:0000256" key="2">
    <source>
        <dbReference type="RuleBase" id="RU003476"/>
    </source>
</evidence>
<dbReference type="GO" id="GO:0006754">
    <property type="term" value="P:ATP biosynthetic process"/>
    <property type="evidence" value="ECO:0007669"/>
    <property type="project" value="TreeGrafter"/>
</dbReference>
<dbReference type="PRINTS" id="PR00502">
    <property type="entry name" value="NUDIXFAMILY"/>
</dbReference>
<proteinExistence type="inferred from homology"/>
<dbReference type="InterPro" id="IPR015797">
    <property type="entry name" value="NUDIX_hydrolase-like_dom_sf"/>
</dbReference>
<dbReference type="InterPro" id="IPR020476">
    <property type="entry name" value="Nudix_hydrolase"/>
</dbReference>
<evidence type="ECO:0000313" key="6">
    <source>
        <dbReference type="Proteomes" id="UP000315217"/>
    </source>
</evidence>
<evidence type="ECO:0000313" key="5">
    <source>
        <dbReference type="EMBL" id="TMJ11343.1"/>
    </source>
</evidence>
<dbReference type="PANTHER" id="PTHR21340">
    <property type="entry name" value="DIADENOSINE 5,5-P1,P4-TETRAPHOSPHATE PYROPHOSPHOHYDROLASE MUTT"/>
    <property type="match status" value="1"/>
</dbReference>
<feature type="domain" description="Nudix hydrolase" evidence="3">
    <location>
        <begin position="13"/>
        <end position="147"/>
    </location>
</feature>
<gene>
    <name evidence="5" type="ORF">E6G98_05210</name>
    <name evidence="4" type="ORF">E6G99_11190</name>
</gene>
<dbReference type="InterPro" id="IPR000086">
    <property type="entry name" value="NUDIX_hydrolase_dom"/>
</dbReference>
<evidence type="ECO:0000313" key="4">
    <source>
        <dbReference type="EMBL" id="TMJ03812.1"/>
    </source>
</evidence>
<dbReference type="GO" id="GO:0006167">
    <property type="term" value="P:AMP biosynthetic process"/>
    <property type="evidence" value="ECO:0007669"/>
    <property type="project" value="TreeGrafter"/>
</dbReference>
<dbReference type="AlphaFoldDB" id="A0A537LTK9"/>
<dbReference type="SUPFAM" id="SSF55811">
    <property type="entry name" value="Nudix"/>
    <property type="match status" value="1"/>
</dbReference>
<dbReference type="PANTHER" id="PTHR21340:SF0">
    <property type="entry name" value="BIS(5'-NUCLEOSYL)-TETRAPHOSPHATASE [ASYMMETRICAL]"/>
    <property type="match status" value="1"/>
</dbReference>
<name>A0A537LTK9_9BACT</name>
<dbReference type="GO" id="GO:0004081">
    <property type="term" value="F:bis(5'-nucleosyl)-tetraphosphatase (asymmetrical) activity"/>
    <property type="evidence" value="ECO:0007669"/>
    <property type="project" value="TreeGrafter"/>
</dbReference>
<dbReference type="Pfam" id="PF00293">
    <property type="entry name" value="NUDIX"/>
    <property type="match status" value="1"/>
</dbReference>
<evidence type="ECO:0000313" key="7">
    <source>
        <dbReference type="Proteomes" id="UP000318661"/>
    </source>
</evidence>
<dbReference type="Proteomes" id="UP000318661">
    <property type="component" value="Unassembled WGS sequence"/>
</dbReference>
<dbReference type="EMBL" id="VBAJ01000278">
    <property type="protein sequence ID" value="TMJ03812.1"/>
    <property type="molecule type" value="Genomic_DNA"/>
</dbReference>
<protein>
    <submittedName>
        <fullName evidence="5">NUDIX hydrolase</fullName>
    </submittedName>
</protein>
<dbReference type="Proteomes" id="UP000315217">
    <property type="component" value="Unassembled WGS sequence"/>
</dbReference>
<reference evidence="6 7" key="1">
    <citation type="journal article" date="2019" name="Nat. Microbiol.">
        <title>Mediterranean grassland soil C-N compound turnover is dependent on rainfall and depth, and is mediated by genomically divergent microorganisms.</title>
        <authorList>
            <person name="Diamond S."/>
            <person name="Andeer P.F."/>
            <person name="Li Z."/>
            <person name="Crits-Christoph A."/>
            <person name="Burstein D."/>
            <person name="Anantharaman K."/>
            <person name="Lane K.R."/>
            <person name="Thomas B.C."/>
            <person name="Pan C."/>
            <person name="Northen T.R."/>
            <person name="Banfield J.F."/>
        </authorList>
    </citation>
    <scope>NUCLEOTIDE SEQUENCE [LARGE SCALE GENOMIC DNA]</scope>
    <source>
        <strain evidence="5">NP_1</strain>
        <strain evidence="4">NP_2</strain>
    </source>
</reference>
<accession>A0A537LTK9</accession>
<dbReference type="CDD" id="cd03673">
    <property type="entry name" value="NUDIX_Ap6A_hydrolase"/>
    <property type="match status" value="1"/>
</dbReference>
<dbReference type="EMBL" id="VBAI01000071">
    <property type="protein sequence ID" value="TMJ11343.1"/>
    <property type="molecule type" value="Genomic_DNA"/>
</dbReference>
<dbReference type="PROSITE" id="PS51462">
    <property type="entry name" value="NUDIX"/>
    <property type="match status" value="1"/>
</dbReference>
<comment type="similarity">
    <text evidence="2">Belongs to the Nudix hydrolase family.</text>
</comment>
<organism evidence="5 6">
    <name type="scientific">Candidatus Segetimicrobium genomatis</name>
    <dbReference type="NCBI Taxonomy" id="2569760"/>
    <lineage>
        <taxon>Bacteria</taxon>
        <taxon>Bacillati</taxon>
        <taxon>Candidatus Sysuimicrobiota</taxon>
        <taxon>Candidatus Sysuimicrobiia</taxon>
        <taxon>Candidatus Sysuimicrobiales</taxon>
        <taxon>Candidatus Segetimicrobiaceae</taxon>
        <taxon>Candidatus Segetimicrobium</taxon>
    </lineage>
</organism>
<evidence type="ECO:0000256" key="1">
    <source>
        <dbReference type="ARBA" id="ARBA00022801"/>
    </source>
</evidence>
<dbReference type="InterPro" id="IPR051325">
    <property type="entry name" value="Nudix_hydrolase_domain"/>
</dbReference>
<evidence type="ECO:0000259" key="3">
    <source>
        <dbReference type="PROSITE" id="PS51462"/>
    </source>
</evidence>
<keyword evidence="1 2" id="KW-0378">Hydrolase</keyword>